<protein>
    <submittedName>
        <fullName evidence="5">FadR family transcriptional regulator</fullName>
    </submittedName>
</protein>
<dbReference type="InterPro" id="IPR008920">
    <property type="entry name" value="TF_FadR/GntR_C"/>
</dbReference>
<gene>
    <name evidence="5" type="ORF">D9V32_09400</name>
</gene>
<evidence type="ECO:0000256" key="2">
    <source>
        <dbReference type="ARBA" id="ARBA00023125"/>
    </source>
</evidence>
<dbReference type="PROSITE" id="PS50949">
    <property type="entry name" value="HTH_GNTR"/>
    <property type="match status" value="1"/>
</dbReference>
<keyword evidence="2" id="KW-0238">DNA-binding</keyword>
<dbReference type="PANTHER" id="PTHR43537:SF44">
    <property type="entry name" value="GNTR FAMILY REGULATORY PROTEIN"/>
    <property type="match status" value="1"/>
</dbReference>
<dbReference type="SUPFAM" id="SSF46785">
    <property type="entry name" value="Winged helix' DNA-binding domain"/>
    <property type="match status" value="1"/>
</dbReference>
<keyword evidence="3" id="KW-0804">Transcription</keyword>
<dbReference type="OrthoDB" id="4164516at2"/>
<dbReference type="PANTHER" id="PTHR43537">
    <property type="entry name" value="TRANSCRIPTIONAL REGULATOR, GNTR FAMILY"/>
    <property type="match status" value="1"/>
</dbReference>
<evidence type="ECO:0000313" key="6">
    <source>
        <dbReference type="Proteomes" id="UP000272503"/>
    </source>
</evidence>
<comment type="caution">
    <text evidence="5">The sequence shown here is derived from an EMBL/GenBank/DDBJ whole genome shotgun (WGS) entry which is preliminary data.</text>
</comment>
<dbReference type="GO" id="GO:0003677">
    <property type="term" value="F:DNA binding"/>
    <property type="evidence" value="ECO:0007669"/>
    <property type="project" value="UniProtKB-KW"/>
</dbReference>
<dbReference type="Pfam" id="PF07729">
    <property type="entry name" value="FCD"/>
    <property type="match status" value="1"/>
</dbReference>
<dbReference type="Gene3D" id="1.20.120.530">
    <property type="entry name" value="GntR ligand-binding domain-like"/>
    <property type="match status" value="1"/>
</dbReference>
<accession>A0A3L7A6H5</accession>
<dbReference type="InterPro" id="IPR000524">
    <property type="entry name" value="Tscrpt_reg_HTH_GntR"/>
</dbReference>
<dbReference type="AlphaFoldDB" id="A0A3L7A6H5"/>
<name>A0A3L7A6H5_9MICO</name>
<evidence type="ECO:0000259" key="4">
    <source>
        <dbReference type="PROSITE" id="PS50949"/>
    </source>
</evidence>
<dbReference type="SMART" id="SM00895">
    <property type="entry name" value="FCD"/>
    <property type="match status" value="1"/>
</dbReference>
<keyword evidence="1" id="KW-0805">Transcription regulation</keyword>
<evidence type="ECO:0000256" key="1">
    <source>
        <dbReference type="ARBA" id="ARBA00023015"/>
    </source>
</evidence>
<dbReference type="Pfam" id="PF00392">
    <property type="entry name" value="GntR"/>
    <property type="match status" value="1"/>
</dbReference>
<reference evidence="5 6" key="1">
    <citation type="submission" date="2018-10" db="EMBL/GenBank/DDBJ databases">
        <authorList>
            <person name="Li J."/>
        </authorList>
    </citation>
    <scope>NUCLEOTIDE SEQUENCE [LARGE SCALE GENOMIC DNA]</scope>
    <source>
        <strain evidence="5 6">IF 016277</strain>
    </source>
</reference>
<dbReference type="InterPro" id="IPR036388">
    <property type="entry name" value="WH-like_DNA-bd_sf"/>
</dbReference>
<organism evidence="5 6">
    <name type="scientific">Mycetocola tolaasinivorans</name>
    <dbReference type="NCBI Taxonomy" id="76635"/>
    <lineage>
        <taxon>Bacteria</taxon>
        <taxon>Bacillati</taxon>
        <taxon>Actinomycetota</taxon>
        <taxon>Actinomycetes</taxon>
        <taxon>Micrococcales</taxon>
        <taxon>Microbacteriaceae</taxon>
        <taxon>Mycetocola</taxon>
    </lineage>
</organism>
<evidence type="ECO:0000256" key="3">
    <source>
        <dbReference type="ARBA" id="ARBA00023163"/>
    </source>
</evidence>
<dbReference type="GO" id="GO:0003700">
    <property type="term" value="F:DNA-binding transcription factor activity"/>
    <property type="evidence" value="ECO:0007669"/>
    <property type="project" value="InterPro"/>
</dbReference>
<dbReference type="InterPro" id="IPR011711">
    <property type="entry name" value="GntR_C"/>
</dbReference>
<feature type="domain" description="HTH gntR-type" evidence="4">
    <location>
        <begin position="3"/>
        <end position="70"/>
    </location>
</feature>
<dbReference type="SMART" id="SM00345">
    <property type="entry name" value="HTH_GNTR"/>
    <property type="match status" value="1"/>
</dbReference>
<dbReference type="RefSeq" id="WP_121648650.1">
    <property type="nucleotide sequence ID" value="NZ_RCUX01000006.1"/>
</dbReference>
<dbReference type="CDD" id="cd07377">
    <property type="entry name" value="WHTH_GntR"/>
    <property type="match status" value="1"/>
</dbReference>
<sequence length="245" mass="26917">MSSSLHDRAVDELGRRIVAGELAPGSTVLATDLAAELEVSRSVIREAVRVLQSLGLLRSVRRLGIRVQPEDNWNVLDPQIIAWRLSGSGRGAQLRSLTELRRSVEPAAAELAARHAPDPEAERLLRIAASMRSIGRAGDLESFQELDIEFHSLVLAASGNEMFAAMSDMIGAVLRGRTRLGLMPKHPHEDALQLHIDVADAIQGRDPARARDAMERIMTRTLAEVEHIWAEEPRTVRSPTRADLG</sequence>
<keyword evidence="6" id="KW-1185">Reference proteome</keyword>
<evidence type="ECO:0000313" key="5">
    <source>
        <dbReference type="EMBL" id="RLP75675.1"/>
    </source>
</evidence>
<dbReference type="EMBL" id="RCUX01000006">
    <property type="protein sequence ID" value="RLP75675.1"/>
    <property type="molecule type" value="Genomic_DNA"/>
</dbReference>
<dbReference type="Proteomes" id="UP000272503">
    <property type="component" value="Unassembled WGS sequence"/>
</dbReference>
<proteinExistence type="predicted"/>
<dbReference type="Gene3D" id="1.10.10.10">
    <property type="entry name" value="Winged helix-like DNA-binding domain superfamily/Winged helix DNA-binding domain"/>
    <property type="match status" value="1"/>
</dbReference>
<dbReference type="SUPFAM" id="SSF48008">
    <property type="entry name" value="GntR ligand-binding domain-like"/>
    <property type="match status" value="1"/>
</dbReference>
<dbReference type="InterPro" id="IPR036390">
    <property type="entry name" value="WH_DNA-bd_sf"/>
</dbReference>